<dbReference type="RefSeq" id="XP_019909205.3">
    <property type="nucleotide sequence ID" value="XM_020053646.3"/>
</dbReference>
<protein>
    <submittedName>
        <fullName evidence="2">Uncharacterized protein</fullName>
    </submittedName>
</protein>
<dbReference type="AlphaFoldDB" id="A0A6Q2ZML6"/>
<name>A0A6Q2ZML6_ESOLU</name>
<dbReference type="GeneID" id="105030828"/>
<dbReference type="Proteomes" id="UP000265140">
    <property type="component" value="Chromosome 14"/>
</dbReference>
<evidence type="ECO:0000313" key="3">
    <source>
        <dbReference type="Proteomes" id="UP000265140"/>
    </source>
</evidence>
<proteinExistence type="predicted"/>
<dbReference type="PANTHER" id="PTHR31025:SF22">
    <property type="entry name" value="IP13529P"/>
    <property type="match status" value="1"/>
</dbReference>
<feature type="compositionally biased region" description="Low complexity" evidence="1">
    <location>
        <begin position="165"/>
        <end position="183"/>
    </location>
</feature>
<accession>A0A6Q2ZML6</accession>
<organism evidence="2 3">
    <name type="scientific">Esox lucius</name>
    <name type="common">Northern pike</name>
    <dbReference type="NCBI Taxonomy" id="8010"/>
    <lineage>
        <taxon>Eukaryota</taxon>
        <taxon>Metazoa</taxon>
        <taxon>Chordata</taxon>
        <taxon>Craniata</taxon>
        <taxon>Vertebrata</taxon>
        <taxon>Euteleostomi</taxon>
        <taxon>Actinopterygii</taxon>
        <taxon>Neopterygii</taxon>
        <taxon>Teleostei</taxon>
        <taxon>Protacanthopterygii</taxon>
        <taxon>Esociformes</taxon>
        <taxon>Esocidae</taxon>
        <taxon>Esox</taxon>
    </lineage>
</organism>
<dbReference type="RefSeq" id="XP_034152707.1">
    <property type="nucleotide sequence ID" value="XM_034296816.1"/>
</dbReference>
<feature type="region of interest" description="Disordered" evidence="1">
    <location>
        <begin position="160"/>
        <end position="188"/>
    </location>
</feature>
<evidence type="ECO:0000313" key="2">
    <source>
        <dbReference type="Ensembl" id="ENSELUP00000079188.2"/>
    </source>
</evidence>
<reference evidence="2" key="3">
    <citation type="submission" date="2025-08" db="UniProtKB">
        <authorList>
            <consortium name="Ensembl"/>
        </authorList>
    </citation>
    <scope>IDENTIFICATION</scope>
</reference>
<dbReference type="InParanoid" id="A0A6Q2ZML6"/>
<dbReference type="Ensembl" id="ENSELUT00000078838.2">
    <property type="protein sequence ID" value="ENSELUP00000079188.2"/>
    <property type="gene ID" value="ENSELUG00000027151.2"/>
</dbReference>
<evidence type="ECO:0000256" key="1">
    <source>
        <dbReference type="SAM" id="MobiDB-lite"/>
    </source>
</evidence>
<reference evidence="3" key="1">
    <citation type="journal article" date="2014" name="PLoS ONE">
        <title>The genome and linkage map of the northern pike (Esox lucius): conserved synteny revealed between the salmonid sister group and the Neoteleostei.</title>
        <authorList>
            <person name="Rondeau E.B."/>
            <person name="Minkley D.R."/>
            <person name="Leong J.S."/>
            <person name="Messmer A.M."/>
            <person name="Jantzen J.R."/>
            <person name="von Schalburg K.R."/>
            <person name="Lemon C."/>
            <person name="Bird N.H."/>
            <person name="Koop B.F."/>
        </authorList>
    </citation>
    <scope>NUCLEOTIDE SEQUENCE</scope>
</reference>
<reference evidence="2" key="2">
    <citation type="submission" date="2020-02" db="EMBL/GenBank/DDBJ databases">
        <title>Esox lucius (northern pike) genome, fEsoLuc1, primary haplotype.</title>
        <authorList>
            <person name="Myers G."/>
            <person name="Karagic N."/>
            <person name="Meyer A."/>
            <person name="Pippel M."/>
            <person name="Reichard M."/>
            <person name="Winkler S."/>
            <person name="Tracey A."/>
            <person name="Sims Y."/>
            <person name="Howe K."/>
            <person name="Rhie A."/>
            <person name="Formenti G."/>
            <person name="Durbin R."/>
            <person name="Fedrigo O."/>
            <person name="Jarvis E.D."/>
        </authorList>
    </citation>
    <scope>NUCLEOTIDE SEQUENCE [LARGE SCALE GENOMIC DNA]</scope>
</reference>
<sequence>MSKIELLKVFLNQRLSAAAEEIFGAVEQTIADYHEECSRTKEENDRLLKLLDDVLKPEIKLHRTDLQHLTASGKKIPAENELYEKWKPLSLGQEDPELTQIKKEKVELGASQVKEELHWLEQDLSPATVERDCHQNSSLFTHLASTSTEQINTEFDEDEYLNTDSSSPQTGSSRSSTSTPCRQRPADNNWHYNFMIPWHRMSPEVNRKLENKERPTAKERRALIRLIADEVITTCPTPGKKHLSEIARKMVLTYPKSFKDVIEDQVIGSGYDSLTKQLQTRVDNLKRDNTLSRRRKSSISVRETDEVPPKKVHMNSYGCINWQPVQLPANETTETQKAQQEKMKKMHKDRSNDTRRIEKMMSATFYSQRKDISRGMDTSDLCKEWPYLFETSGIKTHFKELTGIDPNYEFEQAIGGKCERLVSYLKFLPTEKRSEIPKILYEIEAAKEKLPGAKLQGLVLLLLKYFNEEDKFFFVVEKTCLPSEVDCAKLPCTPCVVVCGSPPLTAEHFMVAVDQTIVNGTISNFTDALLMMFALYYCLNINYPVEMAATLEFLQRCFFTINPDKGSKVEKNASRKPHVVSPKVLSLITNIAGYEWIQ</sequence>
<dbReference type="OMA" id="TIADYHE"/>
<dbReference type="Bgee" id="ENSELUG00000027151">
    <property type="expression patterns" value="Expressed in liver and 15 other cell types or tissues"/>
</dbReference>
<reference evidence="2" key="4">
    <citation type="submission" date="2025-09" db="UniProtKB">
        <authorList>
            <consortium name="Ensembl"/>
        </authorList>
    </citation>
    <scope>IDENTIFICATION</scope>
</reference>
<dbReference type="PANTHER" id="PTHR31025">
    <property type="entry name" value="SI:CH211-196P9.1-RELATED"/>
    <property type="match status" value="1"/>
</dbReference>
<keyword evidence="3" id="KW-1185">Reference proteome</keyword>
<dbReference type="RefSeq" id="XP_019909203.3">
    <property type="nucleotide sequence ID" value="XM_020053644.3"/>
</dbReference>
<dbReference type="GeneTree" id="ENSGT00940000163828"/>
<feature type="region of interest" description="Disordered" evidence="1">
    <location>
        <begin position="291"/>
        <end position="310"/>
    </location>
</feature>